<dbReference type="GO" id="GO:0016020">
    <property type="term" value="C:membrane"/>
    <property type="evidence" value="ECO:0007669"/>
    <property type="project" value="UniProtKB-SubCell"/>
</dbReference>
<dbReference type="Proteomes" id="UP000018851">
    <property type="component" value="Chromosome"/>
</dbReference>
<dbReference type="PANTHER" id="PTHR21716">
    <property type="entry name" value="TRANSMEMBRANE PROTEIN"/>
    <property type="match status" value="1"/>
</dbReference>
<accession>W0A903</accession>
<feature type="transmembrane region" description="Helical" evidence="6">
    <location>
        <begin position="46"/>
        <end position="73"/>
    </location>
</feature>
<feature type="transmembrane region" description="Helical" evidence="6">
    <location>
        <begin position="298"/>
        <end position="328"/>
    </location>
</feature>
<evidence type="ECO:0000256" key="3">
    <source>
        <dbReference type="ARBA" id="ARBA00022692"/>
    </source>
</evidence>
<dbReference type="STRING" id="1123269.NX02_09125"/>
<dbReference type="AlphaFoldDB" id="W0A903"/>
<feature type="transmembrane region" description="Helical" evidence="6">
    <location>
        <begin position="255"/>
        <end position="278"/>
    </location>
</feature>
<dbReference type="eggNOG" id="COG0628">
    <property type="taxonomic scope" value="Bacteria"/>
</dbReference>
<dbReference type="InterPro" id="IPR002549">
    <property type="entry name" value="AI-2E-like"/>
</dbReference>
<evidence type="ECO:0000313" key="8">
    <source>
        <dbReference type="Proteomes" id="UP000018851"/>
    </source>
</evidence>
<keyword evidence="3 6" id="KW-0812">Transmembrane</keyword>
<keyword evidence="5 6" id="KW-0472">Membrane</keyword>
<comment type="subcellular location">
    <subcellularLocation>
        <location evidence="1">Membrane</location>
        <topology evidence="1">Multi-pass membrane protein</topology>
    </subcellularLocation>
</comment>
<reference evidence="7 8" key="1">
    <citation type="submission" date="2013-07" db="EMBL/GenBank/DDBJ databases">
        <title>Completed genome of Sphingomonas sanxanigenens NX02.</title>
        <authorList>
            <person name="Ma T."/>
            <person name="Huang H."/>
            <person name="Wu M."/>
            <person name="Li X."/>
            <person name="Li G."/>
        </authorList>
    </citation>
    <scope>NUCLEOTIDE SEQUENCE [LARGE SCALE GENOMIC DNA]</scope>
    <source>
        <strain evidence="7 8">NX02</strain>
    </source>
</reference>
<dbReference type="Pfam" id="PF01594">
    <property type="entry name" value="AI-2E_transport"/>
    <property type="match status" value="1"/>
</dbReference>
<protein>
    <recommendedName>
        <fullName evidence="9">Permease</fullName>
    </recommendedName>
</protein>
<dbReference type="PANTHER" id="PTHR21716:SF4">
    <property type="entry name" value="TRANSMEMBRANE PROTEIN 245"/>
    <property type="match status" value="1"/>
</dbReference>
<comment type="similarity">
    <text evidence="2">Belongs to the autoinducer-2 exporter (AI-2E) (TC 2.A.86) family.</text>
</comment>
<keyword evidence="8" id="KW-1185">Reference proteome</keyword>
<evidence type="ECO:0000256" key="2">
    <source>
        <dbReference type="ARBA" id="ARBA00009773"/>
    </source>
</evidence>
<name>W0A903_9SPHN</name>
<evidence type="ECO:0000256" key="5">
    <source>
        <dbReference type="ARBA" id="ARBA00023136"/>
    </source>
</evidence>
<evidence type="ECO:0000256" key="6">
    <source>
        <dbReference type="SAM" id="Phobius"/>
    </source>
</evidence>
<feature type="transmembrane region" description="Helical" evidence="6">
    <location>
        <begin position="12"/>
        <end position="34"/>
    </location>
</feature>
<evidence type="ECO:0000313" key="7">
    <source>
        <dbReference type="EMBL" id="AHE53546.1"/>
    </source>
</evidence>
<dbReference type="EMBL" id="CP006644">
    <property type="protein sequence ID" value="AHE53546.1"/>
    <property type="molecule type" value="Genomic_DNA"/>
</dbReference>
<dbReference type="HOGENOM" id="CLU_041771_2_2_5"/>
<gene>
    <name evidence="7" type="ORF">NX02_09125</name>
</gene>
<evidence type="ECO:0000256" key="4">
    <source>
        <dbReference type="ARBA" id="ARBA00022989"/>
    </source>
</evidence>
<organism evidence="7 8">
    <name type="scientific">Sphingomonas sanxanigenens DSM 19645 = NX02</name>
    <dbReference type="NCBI Taxonomy" id="1123269"/>
    <lineage>
        <taxon>Bacteria</taxon>
        <taxon>Pseudomonadati</taxon>
        <taxon>Pseudomonadota</taxon>
        <taxon>Alphaproteobacteria</taxon>
        <taxon>Sphingomonadales</taxon>
        <taxon>Sphingomonadaceae</taxon>
        <taxon>Sphingomonas</taxon>
    </lineage>
</organism>
<dbReference type="PATRIC" id="fig|1123269.5.peg.1788"/>
<feature type="transmembrane region" description="Helical" evidence="6">
    <location>
        <begin position="146"/>
        <end position="164"/>
    </location>
</feature>
<evidence type="ECO:0008006" key="9">
    <source>
        <dbReference type="Google" id="ProtNLM"/>
    </source>
</evidence>
<keyword evidence="4 6" id="KW-1133">Transmembrane helix</keyword>
<dbReference type="KEGG" id="ssan:NX02_09125"/>
<feature type="transmembrane region" description="Helical" evidence="6">
    <location>
        <begin position="198"/>
        <end position="221"/>
    </location>
</feature>
<proteinExistence type="inferred from homology"/>
<sequence length="343" mass="36480">MLILAVSLAFAWIVQPLFGAILWGVIASILFAPLNDRLLRAMPTRNNLAALLTLLVIMAMVILPAILLSAFLLQEVAGVYARMQSGEADPGAYFLRFQAHLPQWLKSLLSGLGLSDFETVRTKLTAGIAASFQTLTARAFSIGQSAFGFVVALGVMLYLTFFLLRDGKQVAARVETAIPLDPDQRAALLAKFAAVIRATIRGSLVVAVIQGAIGGIVFWALGIHSALLWGVLMAFLSLLPAIGTGIVWAPVAVYLLVTGAVWEGVILILCGLFVIGLVDNLLRPILVGRDARMPDYVVLISTLGGLQVLGFNGLVIGPVAAALFIAAWDIFAHSRLQPEPGAS</sequence>
<evidence type="ECO:0000256" key="1">
    <source>
        <dbReference type="ARBA" id="ARBA00004141"/>
    </source>
</evidence>
<feature type="transmembrane region" description="Helical" evidence="6">
    <location>
        <begin position="227"/>
        <end position="248"/>
    </location>
</feature>